<organism evidence="4 5">
    <name type="scientific">Bifidobacterium avesanii</name>
    <dbReference type="NCBI Taxonomy" id="1798157"/>
    <lineage>
        <taxon>Bacteria</taxon>
        <taxon>Bacillati</taxon>
        <taxon>Actinomycetota</taxon>
        <taxon>Actinomycetes</taxon>
        <taxon>Bifidobacteriales</taxon>
        <taxon>Bifidobacteriaceae</taxon>
        <taxon>Bifidobacterium</taxon>
    </lineage>
</organism>
<evidence type="ECO:0000256" key="3">
    <source>
        <dbReference type="SAM" id="Phobius"/>
    </source>
</evidence>
<keyword evidence="3" id="KW-0812">Transmembrane</keyword>
<keyword evidence="3" id="KW-0472">Membrane</keyword>
<dbReference type="InterPro" id="IPR005754">
    <property type="entry name" value="Sortase"/>
</dbReference>
<dbReference type="GO" id="GO:0016787">
    <property type="term" value="F:hydrolase activity"/>
    <property type="evidence" value="ECO:0007669"/>
    <property type="project" value="UniProtKB-KW"/>
</dbReference>
<keyword evidence="5" id="KW-1185">Reference proteome</keyword>
<evidence type="ECO:0000313" key="4">
    <source>
        <dbReference type="EMBL" id="NEG78903.1"/>
    </source>
</evidence>
<dbReference type="Gene3D" id="2.40.260.10">
    <property type="entry name" value="Sortase"/>
    <property type="match status" value="1"/>
</dbReference>
<dbReference type="CDD" id="cd05827">
    <property type="entry name" value="Sortase_C"/>
    <property type="match status" value="1"/>
</dbReference>
<feature type="transmembrane region" description="Helical" evidence="3">
    <location>
        <begin position="262"/>
        <end position="282"/>
    </location>
</feature>
<protein>
    <submittedName>
        <fullName evidence="4">Class C sortase</fullName>
    </submittedName>
</protein>
<dbReference type="EMBL" id="WHZY01000012">
    <property type="protein sequence ID" value="NEG78903.1"/>
    <property type="molecule type" value="Genomic_DNA"/>
</dbReference>
<comment type="caution">
    <text evidence="4">The sequence shown here is derived from an EMBL/GenBank/DDBJ whole genome shotgun (WGS) entry which is preliminary data.</text>
</comment>
<dbReference type="NCBIfam" id="NF033745">
    <property type="entry name" value="class_C_sortase"/>
    <property type="match status" value="1"/>
</dbReference>
<evidence type="ECO:0000313" key="5">
    <source>
        <dbReference type="Proteomes" id="UP000469763"/>
    </source>
</evidence>
<dbReference type="Pfam" id="PF04203">
    <property type="entry name" value="Sortase"/>
    <property type="match status" value="1"/>
</dbReference>
<dbReference type="AlphaFoldDB" id="A0A7K3TKV9"/>
<feature type="active site" description="Acyl-thioester intermediate" evidence="2">
    <location>
        <position position="225"/>
    </location>
</feature>
<dbReference type="InterPro" id="IPR042002">
    <property type="entry name" value="Sortase_C"/>
</dbReference>
<evidence type="ECO:0000256" key="1">
    <source>
        <dbReference type="ARBA" id="ARBA00022801"/>
    </source>
</evidence>
<feature type="active site" description="Proton donor/acceptor" evidence="2">
    <location>
        <position position="163"/>
    </location>
</feature>
<dbReference type="SUPFAM" id="SSF63817">
    <property type="entry name" value="Sortase"/>
    <property type="match status" value="1"/>
</dbReference>
<reference evidence="4 5" key="1">
    <citation type="submission" date="2019-10" db="EMBL/GenBank/DDBJ databases">
        <title>Bifidobacterium from non-human primates.</title>
        <authorList>
            <person name="Modesto M."/>
        </authorList>
    </citation>
    <scope>NUCLEOTIDE SEQUENCE [LARGE SCALE GENOMIC DNA]</scope>
    <source>
        <strain evidence="4 5">TREC</strain>
    </source>
</reference>
<keyword evidence="1" id="KW-0378">Hydrolase</keyword>
<dbReference type="InterPro" id="IPR023365">
    <property type="entry name" value="Sortase_dom-sf"/>
</dbReference>
<name>A0A7K3TKV9_9BIFI</name>
<dbReference type="NCBIfam" id="TIGR01076">
    <property type="entry name" value="sortase_fam"/>
    <property type="match status" value="1"/>
</dbReference>
<evidence type="ECO:0000256" key="2">
    <source>
        <dbReference type="PIRSR" id="PIRSR605754-1"/>
    </source>
</evidence>
<keyword evidence="3" id="KW-1133">Transmembrane helix</keyword>
<accession>A0A7K3TKV9</accession>
<dbReference type="Proteomes" id="UP000469763">
    <property type="component" value="Unassembled WGS sequence"/>
</dbReference>
<gene>
    <name evidence="4" type="ORF">GFD22_07955</name>
</gene>
<sequence length="304" mass="31954">MAARRMAKHAARRRNPGVAAVAVLLIVAGLGVCLYPAAANMLANRAHAAAIVGYRAAVSQLDAAALQRQWEAADRYNRALANGRVPVPDASAPVPGTASPDYDALLNVAGDGAMGYVTIPRIGLLLPIYHGTGEETLAKGVGHLRRSSLPVGGDGSHAILTGHRGLPSAELFTRLDELAVGDQFSVTVLERSLTYRVTSVRTVEPREIAGLGIEPGRDLVTLVTCTPYGVNTHRLVITGERVGDGDAVDAATAPTGDGRIPYMAWIAGGITVLLSALAIGAARTRSRIHARTHTRTYTHKENKS</sequence>
<dbReference type="OrthoDB" id="5242161at2"/>
<proteinExistence type="predicted"/>